<feature type="transmembrane region" description="Helical" evidence="6">
    <location>
        <begin position="71"/>
        <end position="94"/>
    </location>
</feature>
<evidence type="ECO:0000256" key="1">
    <source>
        <dbReference type="ARBA" id="ARBA00004236"/>
    </source>
</evidence>
<feature type="domain" description="PDGLE" evidence="7">
    <location>
        <begin position="6"/>
        <end position="94"/>
    </location>
</feature>
<proteinExistence type="predicted"/>
<dbReference type="GO" id="GO:0005886">
    <property type="term" value="C:plasma membrane"/>
    <property type="evidence" value="ECO:0007669"/>
    <property type="project" value="UniProtKB-SubCell"/>
</dbReference>
<dbReference type="EMBL" id="CAEZTT010000122">
    <property type="protein sequence ID" value="CAB4581642.1"/>
    <property type="molecule type" value="Genomic_DNA"/>
</dbReference>
<evidence type="ECO:0000313" key="8">
    <source>
        <dbReference type="EMBL" id="CAB4581642.1"/>
    </source>
</evidence>
<organism evidence="8">
    <name type="scientific">freshwater metagenome</name>
    <dbReference type="NCBI Taxonomy" id="449393"/>
    <lineage>
        <taxon>unclassified sequences</taxon>
        <taxon>metagenomes</taxon>
        <taxon>ecological metagenomes</taxon>
    </lineage>
</organism>
<sequence length="97" mass="10272">MKLKNRFFALGVFVTLILAGVVSFYASGDPDGLEKVAEEKGFLADATDHGLGDSPLADYGVSGIADDRLSVALAGTIGVFLMLALSTLMFKFLAKRK</sequence>
<dbReference type="InterPro" id="IPR025937">
    <property type="entry name" value="PDGLE_dom"/>
</dbReference>
<evidence type="ECO:0000256" key="4">
    <source>
        <dbReference type="ARBA" id="ARBA00022989"/>
    </source>
</evidence>
<evidence type="ECO:0000259" key="7">
    <source>
        <dbReference type="Pfam" id="PF13190"/>
    </source>
</evidence>
<protein>
    <submittedName>
        <fullName evidence="8">Unannotated protein</fullName>
    </submittedName>
</protein>
<dbReference type="Pfam" id="PF13190">
    <property type="entry name" value="PDGLE"/>
    <property type="match status" value="1"/>
</dbReference>
<evidence type="ECO:0000256" key="3">
    <source>
        <dbReference type="ARBA" id="ARBA00022692"/>
    </source>
</evidence>
<evidence type="ECO:0000256" key="5">
    <source>
        <dbReference type="ARBA" id="ARBA00023136"/>
    </source>
</evidence>
<comment type="subcellular location">
    <subcellularLocation>
        <location evidence="1">Cell membrane</location>
    </subcellularLocation>
</comment>
<evidence type="ECO:0000256" key="2">
    <source>
        <dbReference type="ARBA" id="ARBA00022475"/>
    </source>
</evidence>
<dbReference type="AlphaFoldDB" id="A0A6J6EYF9"/>
<keyword evidence="5 6" id="KW-0472">Membrane</keyword>
<keyword evidence="4 6" id="KW-1133">Transmembrane helix</keyword>
<feature type="transmembrane region" description="Helical" evidence="6">
    <location>
        <begin position="7"/>
        <end position="26"/>
    </location>
</feature>
<gene>
    <name evidence="8" type="ORF">UFOPK1726_00967</name>
</gene>
<name>A0A6J6EYF9_9ZZZZ</name>
<reference evidence="8" key="1">
    <citation type="submission" date="2020-05" db="EMBL/GenBank/DDBJ databases">
        <authorList>
            <person name="Chiriac C."/>
            <person name="Salcher M."/>
            <person name="Ghai R."/>
            <person name="Kavagutti S V."/>
        </authorList>
    </citation>
    <scope>NUCLEOTIDE SEQUENCE</scope>
</reference>
<keyword evidence="2" id="KW-1003">Cell membrane</keyword>
<evidence type="ECO:0000256" key="6">
    <source>
        <dbReference type="SAM" id="Phobius"/>
    </source>
</evidence>
<keyword evidence="3 6" id="KW-0812">Transmembrane</keyword>
<accession>A0A6J6EYF9</accession>